<dbReference type="EMBL" id="VSWC01000067">
    <property type="protein sequence ID" value="KAA1096057.1"/>
    <property type="molecule type" value="Genomic_DNA"/>
</dbReference>
<proteinExistence type="predicted"/>
<organism evidence="1 2">
    <name type="scientific">Puccinia graminis f. sp. tritici</name>
    <dbReference type="NCBI Taxonomy" id="56615"/>
    <lineage>
        <taxon>Eukaryota</taxon>
        <taxon>Fungi</taxon>
        <taxon>Dikarya</taxon>
        <taxon>Basidiomycota</taxon>
        <taxon>Pucciniomycotina</taxon>
        <taxon>Pucciniomycetes</taxon>
        <taxon>Pucciniales</taxon>
        <taxon>Pucciniaceae</taxon>
        <taxon>Puccinia</taxon>
    </lineage>
</organism>
<keyword evidence="2" id="KW-1185">Reference proteome</keyword>
<gene>
    <name evidence="1" type="ORF">PGT21_003845</name>
</gene>
<name>A0A5B0P3D1_PUCGR</name>
<evidence type="ECO:0000313" key="1">
    <source>
        <dbReference type="EMBL" id="KAA1096057.1"/>
    </source>
</evidence>
<protein>
    <submittedName>
        <fullName evidence="1">Uncharacterized protein</fullName>
    </submittedName>
</protein>
<reference evidence="1 2" key="1">
    <citation type="submission" date="2019-05" db="EMBL/GenBank/DDBJ databases">
        <title>Emergence of the Ug99 lineage of the wheat stem rust pathogen through somatic hybridization.</title>
        <authorList>
            <person name="Li F."/>
            <person name="Upadhyaya N.M."/>
            <person name="Sperschneider J."/>
            <person name="Matny O."/>
            <person name="Nguyen-Phuc H."/>
            <person name="Mago R."/>
            <person name="Raley C."/>
            <person name="Miller M.E."/>
            <person name="Silverstein K.A.T."/>
            <person name="Henningsen E."/>
            <person name="Hirsch C.D."/>
            <person name="Visser B."/>
            <person name="Pretorius Z.A."/>
            <person name="Steffenson B.J."/>
            <person name="Schwessinger B."/>
            <person name="Dodds P.N."/>
            <person name="Figueroa M."/>
        </authorList>
    </citation>
    <scope>NUCLEOTIDE SEQUENCE [LARGE SCALE GENOMIC DNA]</scope>
    <source>
        <strain evidence="1">21-0</strain>
    </source>
</reference>
<dbReference type="Proteomes" id="UP000324748">
    <property type="component" value="Unassembled WGS sequence"/>
</dbReference>
<sequence length="55" mass="6182">MPGLTLSNELMLPRRRTAYGFRMSPFHLTSNVALTQNTVQAIIAQAVEIEKRVPL</sequence>
<dbReference type="AlphaFoldDB" id="A0A5B0P3D1"/>
<evidence type="ECO:0000313" key="2">
    <source>
        <dbReference type="Proteomes" id="UP000324748"/>
    </source>
</evidence>
<accession>A0A5B0P3D1</accession>
<comment type="caution">
    <text evidence="1">The sequence shown here is derived from an EMBL/GenBank/DDBJ whole genome shotgun (WGS) entry which is preliminary data.</text>
</comment>